<gene>
    <name evidence="1" type="ORF">RT717_08335</name>
</gene>
<proteinExistence type="predicted"/>
<evidence type="ECO:0000313" key="1">
    <source>
        <dbReference type="EMBL" id="WOK08643.1"/>
    </source>
</evidence>
<protein>
    <submittedName>
        <fullName evidence="1">Uncharacterized protein</fullName>
    </submittedName>
</protein>
<evidence type="ECO:0000313" key="2">
    <source>
        <dbReference type="Proteomes" id="UP001302349"/>
    </source>
</evidence>
<reference evidence="1 2" key="1">
    <citation type="journal article" date="2023" name="Microbiol. Resour. Announc.">
        <title>Complete Genome Sequence of Imperialibacter roseus strain P4T.</title>
        <authorList>
            <person name="Tizabi D.R."/>
            <person name="Bachvaroff T."/>
            <person name="Hill R.T."/>
        </authorList>
    </citation>
    <scope>NUCLEOTIDE SEQUENCE [LARGE SCALE GENOMIC DNA]</scope>
    <source>
        <strain evidence="1 2">P4T</strain>
    </source>
</reference>
<sequence>MTKTLTALALVITLNLSAQSKKEHLQENRYDLLTNEFNFPQADFKIIGFGAYHGSVKTETTEMALLQSLTKTGSISYYLPETDFAIAHYFNSYLSSGDTALLKDLVTHYGVRVPQDKTVETYSKWTALKQLNDQLPAEHKLTVVGIDLLVTYKYTCKLLVEVIDRQVVESPALDRVADMLAADTTDYSPYYDSDSKAILRAFVAAYEAAPDDFSKGINDPFIFDHLIRNLKVTFEVFSSKRGETIYDNYVGLSDLYDFKNKPQFARFGFFHLEKDREGEKGNASFFTMLIENGIYAREEVISIIGYLTKSRVLWEVEYDDKGYKTHITEGGFGIGDYRKEYFLGIKNLKKTRISDITLFKLNGQGTPYANGIPDLIEVVMKDEASNGDDVKGKSTTAFIDYAVLISNSKASTPIEKMK</sequence>
<dbReference type="Proteomes" id="UP001302349">
    <property type="component" value="Chromosome"/>
</dbReference>
<accession>A0ABZ0IUC4</accession>
<dbReference type="SUPFAM" id="SSF159501">
    <property type="entry name" value="EreA/ChaN-like"/>
    <property type="match status" value="1"/>
</dbReference>
<name>A0ABZ0IUC4_9BACT</name>
<dbReference type="RefSeq" id="WP_317491278.1">
    <property type="nucleotide sequence ID" value="NZ_CP136051.1"/>
</dbReference>
<keyword evidence="2" id="KW-1185">Reference proteome</keyword>
<dbReference type="EMBL" id="CP136051">
    <property type="protein sequence ID" value="WOK08643.1"/>
    <property type="molecule type" value="Genomic_DNA"/>
</dbReference>
<organism evidence="1 2">
    <name type="scientific">Imperialibacter roseus</name>
    <dbReference type="NCBI Taxonomy" id="1324217"/>
    <lineage>
        <taxon>Bacteria</taxon>
        <taxon>Pseudomonadati</taxon>
        <taxon>Bacteroidota</taxon>
        <taxon>Cytophagia</taxon>
        <taxon>Cytophagales</taxon>
        <taxon>Flammeovirgaceae</taxon>
        <taxon>Imperialibacter</taxon>
    </lineage>
</organism>